<name>A0ABR2HC58_9EUKA</name>
<proteinExistence type="predicted"/>
<dbReference type="EMBL" id="JAPFFF010000033">
    <property type="protein sequence ID" value="KAK8844286.1"/>
    <property type="molecule type" value="Genomic_DNA"/>
</dbReference>
<protein>
    <submittedName>
        <fullName evidence="1">Uncharacterized protein</fullName>
    </submittedName>
</protein>
<keyword evidence="2" id="KW-1185">Reference proteome</keyword>
<sequence length="176" mass="20171">MQNSDNQILFINRFQNYAWVRTDKGTFVTADGNVYEFDLIGQDFRSRKQLSQDDVMQSLTEISKNSQPSKTLDKAKILQAYNLVDKIDKNSKMLVAQFANDAGQRTLSSISNGKFITLATSGDRNGSVDCEEVKQILETLHETEFYTWESFGEPCSIEQIKQRNPIEVNIFDDIFF</sequence>
<evidence type="ECO:0000313" key="1">
    <source>
        <dbReference type="EMBL" id="KAK8844286.1"/>
    </source>
</evidence>
<organism evidence="1 2">
    <name type="scientific">Tritrichomonas musculus</name>
    <dbReference type="NCBI Taxonomy" id="1915356"/>
    <lineage>
        <taxon>Eukaryota</taxon>
        <taxon>Metamonada</taxon>
        <taxon>Parabasalia</taxon>
        <taxon>Tritrichomonadida</taxon>
        <taxon>Tritrichomonadidae</taxon>
        <taxon>Tritrichomonas</taxon>
    </lineage>
</organism>
<dbReference type="Proteomes" id="UP001470230">
    <property type="component" value="Unassembled WGS sequence"/>
</dbReference>
<evidence type="ECO:0000313" key="2">
    <source>
        <dbReference type="Proteomes" id="UP001470230"/>
    </source>
</evidence>
<reference evidence="1 2" key="1">
    <citation type="submission" date="2024-04" db="EMBL/GenBank/DDBJ databases">
        <title>Tritrichomonas musculus Genome.</title>
        <authorList>
            <person name="Alves-Ferreira E."/>
            <person name="Grigg M."/>
            <person name="Lorenzi H."/>
            <person name="Galac M."/>
        </authorList>
    </citation>
    <scope>NUCLEOTIDE SEQUENCE [LARGE SCALE GENOMIC DNA]</scope>
    <source>
        <strain evidence="1 2">EAF2021</strain>
    </source>
</reference>
<accession>A0ABR2HC58</accession>
<comment type="caution">
    <text evidence="1">The sequence shown here is derived from an EMBL/GenBank/DDBJ whole genome shotgun (WGS) entry which is preliminary data.</text>
</comment>
<gene>
    <name evidence="1" type="ORF">M9Y10_024497</name>
</gene>